<gene>
    <name evidence="1" type="ORF">PZN02_005284</name>
</gene>
<name>A0ABY8DIB4_9HYPH</name>
<evidence type="ECO:0000313" key="2">
    <source>
        <dbReference type="Proteomes" id="UP001229355"/>
    </source>
</evidence>
<sequence>MTTLGFQRNGVWGEETAAQKIEPLGPMFGALAASPKNAVKGYGVPLNQLTSGLLVFPGIWDW</sequence>
<evidence type="ECO:0000313" key="1">
    <source>
        <dbReference type="EMBL" id="WEX89947.1"/>
    </source>
</evidence>
<proteinExistence type="predicted"/>
<keyword evidence="2" id="KW-1185">Reference proteome</keyword>
<dbReference type="Proteomes" id="UP001229355">
    <property type="component" value="Chromosome 2"/>
</dbReference>
<dbReference type="RefSeq" id="WP_280661916.1">
    <property type="nucleotide sequence ID" value="NZ_CP120374.1"/>
</dbReference>
<organism evidence="1 2">
    <name type="scientific">Sinorhizobium garamanticum</name>
    <dbReference type="NCBI Taxonomy" id="680247"/>
    <lineage>
        <taxon>Bacteria</taxon>
        <taxon>Pseudomonadati</taxon>
        <taxon>Pseudomonadota</taxon>
        <taxon>Alphaproteobacteria</taxon>
        <taxon>Hyphomicrobiales</taxon>
        <taxon>Rhizobiaceae</taxon>
        <taxon>Sinorhizobium/Ensifer group</taxon>
        <taxon>Sinorhizobium</taxon>
    </lineage>
</organism>
<protein>
    <submittedName>
        <fullName evidence="1">Uncharacterized protein</fullName>
    </submittedName>
</protein>
<dbReference type="EMBL" id="CP120374">
    <property type="protein sequence ID" value="WEX89947.1"/>
    <property type="molecule type" value="Genomic_DNA"/>
</dbReference>
<reference evidence="1 2" key="1">
    <citation type="submission" date="2023-03" db="EMBL/GenBank/DDBJ databases">
        <authorList>
            <person name="Kaur S."/>
            <person name="Espinosa-Saiz D."/>
            <person name="Velazquez E."/>
            <person name="Menendez E."/>
            <person name="diCenzo G.C."/>
        </authorList>
    </citation>
    <scope>NUCLEOTIDE SEQUENCE [LARGE SCALE GENOMIC DNA]</scope>
    <source>
        <strain evidence="1 2">LMG 24692</strain>
    </source>
</reference>
<accession>A0ABY8DIB4</accession>